<dbReference type="PANTHER" id="PTHR19328">
    <property type="entry name" value="HEDGEHOG-INTERACTING PROTEIN"/>
    <property type="match status" value="1"/>
</dbReference>
<dbReference type="SUPFAM" id="SSF50952">
    <property type="entry name" value="Soluble quinoprotein glucose dehydrogenase"/>
    <property type="match status" value="1"/>
</dbReference>
<proteinExistence type="predicted"/>
<protein>
    <submittedName>
        <fullName evidence="2">PQQ-dependent sugar dehydrogenase</fullName>
    </submittedName>
</protein>
<sequence length="185" mass="20544">MLRLNVDTANDVPYSIPKDNPFVNNAAALDEIWAYGIRNPWRFTFHQGALIVADVGQSKLEEVNIVEKGGNYGWKIMEGDTCFKDEKQSCDKSQFVAPKLTYPRKDGMSITGGKVYTQGSVKGLANRYVYADFILGNIWSVEYPSFQDNRLELASGLNVSAFALDAAGELYLADFANGKIIKIID</sequence>
<dbReference type="Proteomes" id="UP001247805">
    <property type="component" value="Unassembled WGS sequence"/>
</dbReference>
<organism evidence="2 3">
    <name type="scientific">Paraglaciecola aquimarina</name>
    <dbReference type="NCBI Taxonomy" id="1235557"/>
    <lineage>
        <taxon>Bacteria</taxon>
        <taxon>Pseudomonadati</taxon>
        <taxon>Pseudomonadota</taxon>
        <taxon>Gammaproteobacteria</taxon>
        <taxon>Alteromonadales</taxon>
        <taxon>Alteromonadaceae</taxon>
        <taxon>Paraglaciecola</taxon>
    </lineage>
</organism>
<feature type="domain" description="Glucose/Sorbosone dehydrogenase" evidence="1">
    <location>
        <begin position="15"/>
        <end position="172"/>
    </location>
</feature>
<evidence type="ECO:0000313" key="3">
    <source>
        <dbReference type="Proteomes" id="UP001247805"/>
    </source>
</evidence>
<dbReference type="InterPro" id="IPR011041">
    <property type="entry name" value="Quinoprot_gluc/sorb_DH_b-prop"/>
</dbReference>
<accession>A0ABU3SY64</accession>
<evidence type="ECO:0000313" key="2">
    <source>
        <dbReference type="EMBL" id="MDU0354936.1"/>
    </source>
</evidence>
<dbReference type="InterPro" id="IPR012938">
    <property type="entry name" value="Glc/Sorbosone_DH"/>
</dbReference>
<dbReference type="PANTHER" id="PTHR19328:SF75">
    <property type="entry name" value="ALDOSE SUGAR DEHYDROGENASE YLII"/>
    <property type="match status" value="1"/>
</dbReference>
<comment type="caution">
    <text evidence="2">The sequence shown here is derived from an EMBL/GenBank/DDBJ whole genome shotgun (WGS) entry which is preliminary data.</text>
</comment>
<dbReference type="Gene3D" id="2.120.10.30">
    <property type="entry name" value="TolB, C-terminal domain"/>
    <property type="match status" value="1"/>
</dbReference>
<name>A0ABU3SY64_9ALTE</name>
<dbReference type="RefSeq" id="WP_316026501.1">
    <property type="nucleotide sequence ID" value="NZ_JAWDIO010000002.1"/>
</dbReference>
<reference evidence="2 3" key="1">
    <citation type="submission" date="2023-10" db="EMBL/GenBank/DDBJ databases">
        <title>Glaciecola aquimarina strain GGW-M5 nov., isolated from a coastal seawater.</title>
        <authorList>
            <person name="Bayburt H."/>
            <person name="Kim J.M."/>
            <person name="Choi B.J."/>
            <person name="Jeon C.O."/>
        </authorList>
    </citation>
    <scope>NUCLEOTIDE SEQUENCE [LARGE SCALE GENOMIC DNA]</scope>
    <source>
        <strain evidence="2 3">KCTC 32108</strain>
    </source>
</reference>
<keyword evidence="3" id="KW-1185">Reference proteome</keyword>
<gene>
    <name evidence="2" type="ORF">RS130_14365</name>
</gene>
<dbReference type="InterPro" id="IPR011042">
    <property type="entry name" value="6-blade_b-propeller_TolB-like"/>
</dbReference>
<dbReference type="EMBL" id="JAWDIO010000002">
    <property type="protein sequence ID" value="MDU0354936.1"/>
    <property type="molecule type" value="Genomic_DNA"/>
</dbReference>
<dbReference type="Pfam" id="PF07995">
    <property type="entry name" value="GSDH"/>
    <property type="match status" value="1"/>
</dbReference>
<evidence type="ECO:0000259" key="1">
    <source>
        <dbReference type="Pfam" id="PF07995"/>
    </source>
</evidence>